<evidence type="ECO:0000256" key="2">
    <source>
        <dbReference type="ARBA" id="ARBA00022692"/>
    </source>
</evidence>
<name>A0A9D4LX68_DREPO</name>
<organism evidence="12 13">
    <name type="scientific">Dreissena polymorpha</name>
    <name type="common">Zebra mussel</name>
    <name type="synonym">Mytilus polymorpha</name>
    <dbReference type="NCBI Taxonomy" id="45954"/>
    <lineage>
        <taxon>Eukaryota</taxon>
        <taxon>Metazoa</taxon>
        <taxon>Spiralia</taxon>
        <taxon>Lophotrochozoa</taxon>
        <taxon>Mollusca</taxon>
        <taxon>Bivalvia</taxon>
        <taxon>Autobranchia</taxon>
        <taxon>Heteroconchia</taxon>
        <taxon>Euheterodonta</taxon>
        <taxon>Imparidentia</taxon>
        <taxon>Neoheterodontei</taxon>
        <taxon>Myida</taxon>
        <taxon>Dreissenoidea</taxon>
        <taxon>Dreissenidae</taxon>
        <taxon>Dreissena</taxon>
    </lineage>
</organism>
<evidence type="ECO:0000256" key="10">
    <source>
        <dbReference type="SAM" id="SignalP"/>
    </source>
</evidence>
<keyword evidence="5" id="KW-0472">Membrane</keyword>
<dbReference type="GO" id="GO:0046330">
    <property type="term" value="P:positive regulation of JNK cascade"/>
    <property type="evidence" value="ECO:0007669"/>
    <property type="project" value="InterPro"/>
</dbReference>
<dbReference type="PANTHER" id="PTHR12120">
    <property type="entry name" value="TNFR-CYS DOMAIN-CONTAINING PROTEIN"/>
    <property type="match status" value="1"/>
</dbReference>
<evidence type="ECO:0000256" key="6">
    <source>
        <dbReference type="ARBA" id="ARBA00023157"/>
    </source>
</evidence>
<dbReference type="GO" id="GO:0043123">
    <property type="term" value="P:positive regulation of canonical NF-kappaB signal transduction"/>
    <property type="evidence" value="ECO:0007669"/>
    <property type="project" value="InterPro"/>
</dbReference>
<evidence type="ECO:0000256" key="9">
    <source>
        <dbReference type="SAM" id="MobiDB-lite"/>
    </source>
</evidence>
<keyword evidence="6" id="KW-1015">Disulfide bond</keyword>
<comment type="caution">
    <text evidence="12">The sequence shown here is derived from an EMBL/GenBank/DDBJ whole genome shotgun (WGS) entry which is preliminary data.</text>
</comment>
<comment type="subcellular location">
    <subcellularLocation>
        <location evidence="1">Membrane</location>
        <topology evidence="1">Single-pass membrane protein</topology>
    </subcellularLocation>
</comment>
<evidence type="ECO:0000256" key="7">
    <source>
        <dbReference type="ARBA" id="ARBA00023170"/>
    </source>
</evidence>
<dbReference type="PROSITE" id="PS00652">
    <property type="entry name" value="TNFR_NGFR_1"/>
    <property type="match status" value="1"/>
</dbReference>
<keyword evidence="3" id="KW-0677">Repeat</keyword>
<proteinExistence type="predicted"/>
<evidence type="ECO:0000259" key="11">
    <source>
        <dbReference type="PROSITE" id="PS00652"/>
    </source>
</evidence>
<evidence type="ECO:0000313" key="13">
    <source>
        <dbReference type="Proteomes" id="UP000828390"/>
    </source>
</evidence>
<reference evidence="12" key="2">
    <citation type="submission" date="2020-11" db="EMBL/GenBank/DDBJ databases">
        <authorList>
            <person name="McCartney M.A."/>
            <person name="Auch B."/>
            <person name="Kono T."/>
            <person name="Mallez S."/>
            <person name="Becker A."/>
            <person name="Gohl D.M."/>
            <person name="Silverstein K.A.T."/>
            <person name="Koren S."/>
            <person name="Bechman K.B."/>
            <person name="Herman A."/>
            <person name="Abrahante J.E."/>
            <person name="Garbe J."/>
        </authorList>
    </citation>
    <scope>NUCLEOTIDE SEQUENCE</scope>
    <source>
        <strain evidence="12">Duluth1</strain>
        <tissue evidence="12">Whole animal</tissue>
    </source>
</reference>
<feature type="domain" description="TNFR-Cys" evidence="11">
    <location>
        <begin position="83"/>
        <end position="123"/>
    </location>
</feature>
<reference evidence="12" key="1">
    <citation type="journal article" date="2019" name="bioRxiv">
        <title>The Genome of the Zebra Mussel, Dreissena polymorpha: A Resource for Invasive Species Research.</title>
        <authorList>
            <person name="McCartney M.A."/>
            <person name="Auch B."/>
            <person name="Kono T."/>
            <person name="Mallez S."/>
            <person name="Zhang Y."/>
            <person name="Obille A."/>
            <person name="Becker A."/>
            <person name="Abrahante J.E."/>
            <person name="Garbe J."/>
            <person name="Badalamenti J.P."/>
            <person name="Herman A."/>
            <person name="Mangelson H."/>
            <person name="Liachko I."/>
            <person name="Sullivan S."/>
            <person name="Sone E.D."/>
            <person name="Koren S."/>
            <person name="Silverstein K.A.T."/>
            <person name="Beckman K.B."/>
            <person name="Gohl D.M."/>
        </authorList>
    </citation>
    <scope>NUCLEOTIDE SEQUENCE</scope>
    <source>
        <strain evidence="12">Duluth1</strain>
        <tissue evidence="12">Whole animal</tissue>
    </source>
</reference>
<keyword evidence="4" id="KW-1133">Transmembrane helix</keyword>
<evidence type="ECO:0000256" key="1">
    <source>
        <dbReference type="ARBA" id="ARBA00004167"/>
    </source>
</evidence>
<evidence type="ECO:0000256" key="5">
    <source>
        <dbReference type="ARBA" id="ARBA00023136"/>
    </source>
</evidence>
<evidence type="ECO:0000256" key="8">
    <source>
        <dbReference type="ARBA" id="ARBA00023180"/>
    </source>
</evidence>
<dbReference type="Proteomes" id="UP000828390">
    <property type="component" value="Unassembled WGS sequence"/>
</dbReference>
<protein>
    <recommendedName>
        <fullName evidence="11">TNFR-Cys domain-containing protein</fullName>
    </recommendedName>
</protein>
<keyword evidence="10" id="KW-0732">Signal</keyword>
<feature type="signal peptide" evidence="10">
    <location>
        <begin position="1"/>
        <end position="22"/>
    </location>
</feature>
<keyword evidence="8" id="KW-0325">Glycoprotein</keyword>
<evidence type="ECO:0000256" key="4">
    <source>
        <dbReference type="ARBA" id="ARBA00022989"/>
    </source>
</evidence>
<dbReference type="OrthoDB" id="10598649at2759"/>
<feature type="compositionally biased region" description="Polar residues" evidence="9">
    <location>
        <begin position="410"/>
        <end position="428"/>
    </location>
</feature>
<dbReference type="EMBL" id="JAIWYP010000002">
    <property type="protein sequence ID" value="KAH3864506.1"/>
    <property type="molecule type" value="Genomic_DNA"/>
</dbReference>
<feature type="region of interest" description="Disordered" evidence="9">
    <location>
        <begin position="410"/>
        <end position="436"/>
    </location>
</feature>
<keyword evidence="2" id="KW-0812">Transmembrane</keyword>
<keyword evidence="13" id="KW-1185">Reference proteome</keyword>
<feature type="chain" id="PRO_5039379343" description="TNFR-Cys domain-containing protein" evidence="10">
    <location>
        <begin position="23"/>
        <end position="436"/>
    </location>
</feature>
<dbReference type="PANTHER" id="PTHR12120:SF10">
    <property type="entry name" value="TNFR-CYS DOMAIN-CONTAINING PROTEIN"/>
    <property type="match status" value="1"/>
</dbReference>
<dbReference type="InterPro" id="IPR001368">
    <property type="entry name" value="TNFR/NGFR_Cys_rich_reg"/>
</dbReference>
<sequence length="436" mass="47130">MMLSNTASCIIYVAACCHAVQGMLIRCTGNTRYLLSSRMGEWDSGTCEACPRCDGGGFVYNRTLPRQKDPIYGFTSCYPCVPCPIGQYREAGSFPVCNQCVKSCAAVNRFESRPCGGSSPGYCGECFDGYVALANAAEGECLKTPETTQRSTDKSLPEAATYQSPPVPSEGATSHWVSIDTTAVEINARAEASINIDGGTVVGSLAASIFMCVLVVVGMKCIRKRSQSGRGPTTGTSASEENTAFIQTAPVSKATLNTSRYSLSNQVEVDAVPDVRREAPELVTGSQLEALLQLAHRRTYPSHVLTLDDPFTKQCITHIATNIGGEANRRDVFRALNIIPAVYEPEEEKWLRDKHNYPDFIYTVLQSWLVQNTGTKVADLAHLCRCLERSNLTVISDALTSMHFAQATRSQAAGSASSERGQMDTASKASYLDPSV</sequence>
<dbReference type="GO" id="GO:0005886">
    <property type="term" value="C:plasma membrane"/>
    <property type="evidence" value="ECO:0007669"/>
    <property type="project" value="TreeGrafter"/>
</dbReference>
<feature type="region of interest" description="Disordered" evidence="9">
    <location>
        <begin position="144"/>
        <end position="174"/>
    </location>
</feature>
<accession>A0A9D4LX68</accession>
<evidence type="ECO:0000313" key="12">
    <source>
        <dbReference type="EMBL" id="KAH3864506.1"/>
    </source>
</evidence>
<evidence type="ECO:0000256" key="3">
    <source>
        <dbReference type="ARBA" id="ARBA00022737"/>
    </source>
</evidence>
<dbReference type="GO" id="GO:0038023">
    <property type="term" value="F:signaling receptor activity"/>
    <property type="evidence" value="ECO:0007669"/>
    <property type="project" value="InterPro"/>
</dbReference>
<keyword evidence="7" id="KW-0675">Receptor</keyword>
<dbReference type="InterPro" id="IPR047526">
    <property type="entry name" value="TNR19/27/EDAR"/>
</dbReference>
<dbReference type="AlphaFoldDB" id="A0A9D4LX68"/>
<gene>
    <name evidence="12" type="ORF">DPMN_027526</name>
</gene>